<feature type="compositionally biased region" description="Basic and acidic residues" evidence="2">
    <location>
        <begin position="115"/>
        <end position="145"/>
    </location>
</feature>
<dbReference type="AlphaFoldDB" id="W2KS56"/>
<feature type="compositionally biased region" description="Acidic residues" evidence="2">
    <location>
        <begin position="155"/>
        <end position="165"/>
    </location>
</feature>
<feature type="compositionally biased region" description="Basic residues" evidence="2">
    <location>
        <begin position="102"/>
        <end position="111"/>
    </location>
</feature>
<name>W2KS56_PHYNI</name>
<dbReference type="VEuPathDB" id="FungiDB:PPTG_14710"/>
<evidence type="ECO:0000313" key="3">
    <source>
        <dbReference type="EMBL" id="ETL87439.1"/>
    </source>
</evidence>
<dbReference type="EMBL" id="KI681090">
    <property type="protein sequence ID" value="ETL87439.1"/>
    <property type="molecule type" value="Genomic_DNA"/>
</dbReference>
<feature type="compositionally biased region" description="Polar residues" evidence="2">
    <location>
        <begin position="15"/>
        <end position="26"/>
    </location>
</feature>
<dbReference type="OrthoDB" id="103184at2759"/>
<proteinExistence type="predicted"/>
<accession>W2KS56</accession>
<feature type="region of interest" description="Disordered" evidence="2">
    <location>
        <begin position="1"/>
        <end position="246"/>
    </location>
</feature>
<dbReference type="VEuPathDB" id="FungiDB:PPTG_15297"/>
<organism evidence="3">
    <name type="scientific">Phytophthora nicotianae</name>
    <name type="common">Potato buckeye rot agent</name>
    <name type="synonym">Phytophthora parasitica</name>
    <dbReference type="NCBI Taxonomy" id="4792"/>
    <lineage>
        <taxon>Eukaryota</taxon>
        <taxon>Sar</taxon>
        <taxon>Stramenopiles</taxon>
        <taxon>Oomycota</taxon>
        <taxon>Peronosporomycetes</taxon>
        <taxon>Peronosporales</taxon>
        <taxon>Peronosporaceae</taxon>
        <taxon>Phytophthora</taxon>
    </lineage>
</organism>
<evidence type="ECO:0000256" key="1">
    <source>
        <dbReference type="SAM" id="Coils"/>
    </source>
</evidence>
<feature type="compositionally biased region" description="Basic and acidic residues" evidence="2">
    <location>
        <begin position="1"/>
        <end position="12"/>
    </location>
</feature>
<keyword evidence="1" id="KW-0175">Coiled coil</keyword>
<dbReference type="Proteomes" id="UP000054423">
    <property type="component" value="Unassembled WGS sequence"/>
</dbReference>
<reference evidence="3" key="1">
    <citation type="submission" date="2013-11" db="EMBL/GenBank/DDBJ databases">
        <title>The Genome Sequence of Phytophthora parasitica CHvinca01.</title>
        <authorList>
            <consortium name="The Broad Institute Genomics Platform"/>
            <person name="Russ C."/>
            <person name="Tyler B."/>
            <person name="Panabieres F."/>
            <person name="Shan W."/>
            <person name="Tripathy S."/>
            <person name="Grunwald N."/>
            <person name="Machado M."/>
            <person name="Johnson C.S."/>
            <person name="Arredondo F."/>
            <person name="Hong C."/>
            <person name="Coffey M."/>
            <person name="Young S.K."/>
            <person name="Zeng Q."/>
            <person name="Gargeya S."/>
            <person name="Fitzgerald M."/>
            <person name="Abouelleil A."/>
            <person name="Alvarado L."/>
            <person name="Chapman S.B."/>
            <person name="Gainer-Dewar J."/>
            <person name="Goldberg J."/>
            <person name="Griggs A."/>
            <person name="Gujja S."/>
            <person name="Hansen M."/>
            <person name="Howarth C."/>
            <person name="Imamovic A."/>
            <person name="Ireland A."/>
            <person name="Larimer J."/>
            <person name="McCowan C."/>
            <person name="Murphy C."/>
            <person name="Pearson M."/>
            <person name="Poon T.W."/>
            <person name="Priest M."/>
            <person name="Roberts A."/>
            <person name="Saif S."/>
            <person name="Shea T."/>
            <person name="Sykes S."/>
            <person name="Wortman J."/>
            <person name="Nusbaum C."/>
            <person name="Birren B."/>
        </authorList>
    </citation>
    <scope>NUCLEOTIDE SEQUENCE [LARGE SCALE GENOMIC DNA]</scope>
    <source>
        <strain evidence="3">CHvinca01</strain>
    </source>
</reference>
<feature type="compositionally biased region" description="Basic and acidic residues" evidence="2">
    <location>
        <begin position="73"/>
        <end position="93"/>
    </location>
</feature>
<protein>
    <submittedName>
        <fullName evidence="3">Uncharacterized protein</fullName>
    </submittedName>
</protein>
<evidence type="ECO:0000256" key="2">
    <source>
        <dbReference type="SAM" id="MobiDB-lite"/>
    </source>
</evidence>
<gene>
    <name evidence="3" type="ORF">L917_13356</name>
</gene>
<feature type="compositionally biased region" description="Basic residues" evidence="2">
    <location>
        <begin position="53"/>
        <end position="62"/>
    </location>
</feature>
<feature type="coiled-coil region" evidence="1">
    <location>
        <begin position="460"/>
        <end position="487"/>
    </location>
</feature>
<sequence length="518" mass="57929">MATKKSDKEKKRTSTRTSPMQQNVGRRTSRRMTCVHRQVNGVEDDQRNDRKTTKSRSGRCVRRPVNGVGDDQGNDRETTKSGRDRSASSKRQESLQAETGRKVRRSLRRLSKCTNDSRKSTESNEDYQTRSKAKDEAKDQSEKTDTTGSEQDTNVIEEDDPDTDAEQVVPPEREITSNGKQANDVAGVDEGPESRTEATHIAGLEQENNVTGAETCAGFEEESQQKNHRTNVDDRGQPEGAQVSGELRNIDSAENNKPELTSAEVSTTQNTVAVHGEDARCNTDGKSDALTEFHEGVVTDTPLDTAAASDQEKDASSVEDVEQPVPGLCDAGMRTPLQVKHYKSCLRMSIQLVDSFHCKPPPGKRCVRNCEKNISRKCSEGIPCRDHLCRNWHNTQAHRELCTNPLCEFKTRIQLRETMNKSANLDVELQLLKSQWEEKSPDLAATTTNRSKEHYTLDQLTVLNDDIGQLERDIDDIKDKIETLKNKRGLLTAILSAIGIEPQNDIADGFPDFETHYM</sequence>